<sequence>MTIEFNNVTPAPLAGVISSTTDIWQCTCAFEAAKRYRVVAPSGKGKSTFIHYIYGLRFDFTGKVRLNGVESSHFHANEWAEIRQDKISIVYQDLRLFLQLTALQNIQVKSALYPGNFDDRIHAMAEALQVSHLLNNKAHTLSYGERQRIAIIRSLIQPFEWILLDEPFSHLDLENSKRAATLIDSAVRERNAGLIVTSLGQDNQFNYDKEYQL</sequence>
<dbReference type="RefSeq" id="WP_112749398.1">
    <property type="nucleotide sequence ID" value="NZ_QMFY01000017.1"/>
</dbReference>
<dbReference type="Pfam" id="PF00005">
    <property type="entry name" value="ABC_tran"/>
    <property type="match status" value="1"/>
</dbReference>
<evidence type="ECO:0000256" key="1">
    <source>
        <dbReference type="ARBA" id="ARBA00005417"/>
    </source>
</evidence>
<accession>A0A364XW08</accession>
<evidence type="ECO:0000256" key="2">
    <source>
        <dbReference type="ARBA" id="ARBA00022741"/>
    </source>
</evidence>
<comment type="caution">
    <text evidence="5">The sequence shown here is derived from an EMBL/GenBank/DDBJ whole genome shotgun (WGS) entry which is preliminary data.</text>
</comment>
<proteinExistence type="inferred from homology"/>
<dbReference type="GO" id="GO:0005886">
    <property type="term" value="C:plasma membrane"/>
    <property type="evidence" value="ECO:0007669"/>
    <property type="project" value="TreeGrafter"/>
</dbReference>
<keyword evidence="3" id="KW-0067">ATP-binding</keyword>
<dbReference type="EMBL" id="QMFY01000017">
    <property type="protein sequence ID" value="RAV98505.1"/>
    <property type="molecule type" value="Genomic_DNA"/>
</dbReference>
<dbReference type="InterPro" id="IPR017871">
    <property type="entry name" value="ABC_transporter-like_CS"/>
</dbReference>
<keyword evidence="2" id="KW-0547">Nucleotide-binding</keyword>
<dbReference type="OrthoDB" id="9802264at2"/>
<dbReference type="Proteomes" id="UP000251889">
    <property type="component" value="Unassembled WGS sequence"/>
</dbReference>
<dbReference type="PANTHER" id="PTHR24220">
    <property type="entry name" value="IMPORT ATP-BINDING PROTEIN"/>
    <property type="match status" value="1"/>
</dbReference>
<evidence type="ECO:0000313" key="5">
    <source>
        <dbReference type="EMBL" id="RAV98505.1"/>
    </source>
</evidence>
<dbReference type="PROSITE" id="PS50893">
    <property type="entry name" value="ABC_TRANSPORTER_2"/>
    <property type="match status" value="1"/>
</dbReference>
<dbReference type="Gene3D" id="3.40.50.300">
    <property type="entry name" value="P-loop containing nucleotide triphosphate hydrolases"/>
    <property type="match status" value="1"/>
</dbReference>
<dbReference type="GO" id="GO:0016887">
    <property type="term" value="F:ATP hydrolysis activity"/>
    <property type="evidence" value="ECO:0007669"/>
    <property type="project" value="InterPro"/>
</dbReference>
<feature type="domain" description="ABC transporter" evidence="4">
    <location>
        <begin position="3"/>
        <end position="213"/>
    </location>
</feature>
<dbReference type="PROSITE" id="PS00211">
    <property type="entry name" value="ABC_TRANSPORTER_1"/>
    <property type="match status" value="1"/>
</dbReference>
<dbReference type="GO" id="GO:0022857">
    <property type="term" value="F:transmembrane transporter activity"/>
    <property type="evidence" value="ECO:0007669"/>
    <property type="project" value="TreeGrafter"/>
</dbReference>
<comment type="similarity">
    <text evidence="1">Belongs to the ABC transporter superfamily.</text>
</comment>
<evidence type="ECO:0000259" key="4">
    <source>
        <dbReference type="PROSITE" id="PS50893"/>
    </source>
</evidence>
<gene>
    <name evidence="5" type="ORF">DQQ10_23580</name>
</gene>
<dbReference type="AlphaFoldDB" id="A0A364XW08"/>
<name>A0A364XW08_9BACT</name>
<protein>
    <submittedName>
        <fullName evidence="5">ABC transporter</fullName>
    </submittedName>
</protein>
<keyword evidence="6" id="KW-1185">Reference proteome</keyword>
<reference evidence="5 6" key="1">
    <citation type="submission" date="2018-06" db="EMBL/GenBank/DDBJ databases">
        <title>Chryseolinea flavus sp. nov., a member of the phylum Bacteroidetes isolated from soil.</title>
        <authorList>
            <person name="Li Y."/>
            <person name="Wang J."/>
        </authorList>
    </citation>
    <scope>NUCLEOTIDE SEQUENCE [LARGE SCALE GENOMIC DNA]</scope>
    <source>
        <strain evidence="5 6">SDU1-6</strain>
    </source>
</reference>
<organism evidence="5 6">
    <name type="scientific">Pseudochryseolinea flava</name>
    <dbReference type="NCBI Taxonomy" id="2059302"/>
    <lineage>
        <taxon>Bacteria</taxon>
        <taxon>Pseudomonadati</taxon>
        <taxon>Bacteroidota</taxon>
        <taxon>Cytophagia</taxon>
        <taxon>Cytophagales</taxon>
        <taxon>Fulvivirgaceae</taxon>
        <taxon>Pseudochryseolinea</taxon>
    </lineage>
</organism>
<dbReference type="PANTHER" id="PTHR24220:SF689">
    <property type="entry name" value="LIPOPROTEIN-RELEASING SYSTEM ATP-BINDING PROTEIN LOLD"/>
    <property type="match status" value="1"/>
</dbReference>
<dbReference type="InterPro" id="IPR003439">
    <property type="entry name" value="ABC_transporter-like_ATP-bd"/>
</dbReference>
<dbReference type="InterPro" id="IPR015854">
    <property type="entry name" value="ABC_transpr_LolD-like"/>
</dbReference>
<dbReference type="InterPro" id="IPR027417">
    <property type="entry name" value="P-loop_NTPase"/>
</dbReference>
<dbReference type="GO" id="GO:0005524">
    <property type="term" value="F:ATP binding"/>
    <property type="evidence" value="ECO:0007669"/>
    <property type="project" value="UniProtKB-KW"/>
</dbReference>
<evidence type="ECO:0000313" key="6">
    <source>
        <dbReference type="Proteomes" id="UP000251889"/>
    </source>
</evidence>
<evidence type="ECO:0000256" key="3">
    <source>
        <dbReference type="ARBA" id="ARBA00022840"/>
    </source>
</evidence>
<dbReference type="SUPFAM" id="SSF52540">
    <property type="entry name" value="P-loop containing nucleoside triphosphate hydrolases"/>
    <property type="match status" value="1"/>
</dbReference>